<accession>A0A678RVA6</accession>
<evidence type="ECO:0000313" key="12">
    <source>
        <dbReference type="EMBL" id="AUZ96349.1"/>
    </source>
</evidence>
<proteinExistence type="evidence at transcript level"/>
<keyword evidence="5" id="KW-0010">Activator</keyword>
<evidence type="ECO:0000256" key="7">
    <source>
        <dbReference type="ARBA" id="ARBA00023242"/>
    </source>
</evidence>
<sequence length="328" mass="37119">MGRSPCCAKEGMNRGAWTAHEDKVLTEYIKLHGEGRWRNLPKNAGLNRCGKSCRLRWLNYLRPDIKRGNISPDEEELIIRLHKLLGNRWSLIAGRLPGRTDNEIKNYWNTNLGKKVHDHQQQGSASDLKHHKNGEPNSKKAKMMDMAAASSHVVRTKAAKCTKVFINPHPHKIPLGHNHQQYNEETNAGGLMFDDKPAAMDDDHINRTRSFSSFSNINADQENSTSDFLVDFDMDEISLANLLNSDFPEINHDDLNHISSDNVMSRCVDETAQFFSEGMLQHWKNGDSDNGDDRVQVQPNFILNFHSFNSFLGSDHQGEECLGVGKSS</sequence>
<evidence type="ECO:0000259" key="10">
    <source>
        <dbReference type="PROSITE" id="PS50090"/>
    </source>
</evidence>
<dbReference type="PROSITE" id="PS51294">
    <property type="entry name" value="HTH_MYB"/>
    <property type="match status" value="2"/>
</dbReference>
<feature type="domain" description="Myb-like" evidence="10">
    <location>
        <begin position="62"/>
        <end position="112"/>
    </location>
</feature>
<evidence type="ECO:0000256" key="1">
    <source>
        <dbReference type="ARBA" id="ARBA00004123"/>
    </source>
</evidence>
<dbReference type="GO" id="GO:0003677">
    <property type="term" value="F:DNA binding"/>
    <property type="evidence" value="ECO:0007669"/>
    <property type="project" value="UniProtKB-KW"/>
</dbReference>
<dbReference type="InterPro" id="IPR015495">
    <property type="entry name" value="Myb_TF_plants"/>
</dbReference>
<evidence type="ECO:0000259" key="11">
    <source>
        <dbReference type="PROSITE" id="PS51294"/>
    </source>
</evidence>
<evidence type="ECO:0000256" key="5">
    <source>
        <dbReference type="ARBA" id="ARBA00023159"/>
    </source>
</evidence>
<keyword evidence="3" id="KW-0805">Transcription regulation</keyword>
<feature type="region of interest" description="Disordered" evidence="9">
    <location>
        <begin position="116"/>
        <end position="140"/>
    </location>
</feature>
<organism evidence="12">
    <name type="scientific">Malus domestica</name>
    <name type="common">Apple</name>
    <name type="synonym">Pyrus malus</name>
    <dbReference type="NCBI Taxonomy" id="3750"/>
    <lineage>
        <taxon>Eukaryota</taxon>
        <taxon>Viridiplantae</taxon>
        <taxon>Streptophyta</taxon>
        <taxon>Embryophyta</taxon>
        <taxon>Tracheophyta</taxon>
        <taxon>Spermatophyta</taxon>
        <taxon>Magnoliopsida</taxon>
        <taxon>eudicotyledons</taxon>
        <taxon>Gunneridae</taxon>
        <taxon>Pentapetalae</taxon>
        <taxon>rosids</taxon>
        <taxon>fabids</taxon>
        <taxon>Rosales</taxon>
        <taxon>Rosaceae</taxon>
        <taxon>Amygdaloideae</taxon>
        <taxon>Maleae</taxon>
        <taxon>Malus</taxon>
    </lineage>
</organism>
<dbReference type="InterPro" id="IPR001005">
    <property type="entry name" value="SANT/Myb"/>
</dbReference>
<comment type="subcellular location">
    <subcellularLocation>
        <location evidence="1">Nucleus</location>
    </subcellularLocation>
</comment>
<evidence type="ECO:0000256" key="2">
    <source>
        <dbReference type="ARBA" id="ARBA00022737"/>
    </source>
</evidence>
<reference evidence="12" key="1">
    <citation type="submission" date="2017-10" db="EMBL/GenBank/DDBJ databases">
        <title>Cloning, Sequence and Expression Analysis of MYB domain class transcription factors in Apple.</title>
        <authorList>
            <person name="Li H."/>
            <person name="Ran K."/>
            <person name="Dong Q."/>
        </authorList>
    </citation>
    <scope>NUCLEOTIDE SEQUENCE</scope>
</reference>
<evidence type="ECO:0000256" key="4">
    <source>
        <dbReference type="ARBA" id="ARBA00023125"/>
    </source>
</evidence>
<dbReference type="SMART" id="SM00717">
    <property type="entry name" value="SANT"/>
    <property type="match status" value="2"/>
</dbReference>
<evidence type="ECO:0000256" key="6">
    <source>
        <dbReference type="ARBA" id="ARBA00023163"/>
    </source>
</evidence>
<dbReference type="PANTHER" id="PTHR47999">
    <property type="entry name" value="TRANSCRIPTION FACTOR MYB8-RELATED-RELATED"/>
    <property type="match status" value="1"/>
</dbReference>
<dbReference type="FunFam" id="1.10.10.60:FF:000001">
    <property type="entry name" value="MYB-related transcription factor"/>
    <property type="match status" value="1"/>
</dbReference>
<feature type="domain" description="HTH myb-type" evidence="11">
    <location>
        <begin position="62"/>
        <end position="116"/>
    </location>
</feature>
<dbReference type="GO" id="GO:0005634">
    <property type="term" value="C:nucleus"/>
    <property type="evidence" value="ECO:0007669"/>
    <property type="project" value="UniProtKB-SubCell"/>
</dbReference>
<dbReference type="EMBL" id="MG099793">
    <property type="protein sequence ID" value="AUZ96349.1"/>
    <property type="molecule type" value="mRNA"/>
</dbReference>
<name>A0A678RVA6_MALDO</name>
<keyword evidence="2" id="KW-0677">Repeat</keyword>
<dbReference type="Pfam" id="PF00249">
    <property type="entry name" value="Myb_DNA-binding"/>
    <property type="match status" value="2"/>
</dbReference>
<dbReference type="PROSITE" id="PS50090">
    <property type="entry name" value="MYB_LIKE"/>
    <property type="match status" value="2"/>
</dbReference>
<dbReference type="CDD" id="cd00167">
    <property type="entry name" value="SANT"/>
    <property type="match status" value="2"/>
</dbReference>
<keyword evidence="6" id="KW-0804">Transcription</keyword>
<dbReference type="AlphaFoldDB" id="A0A678RVA6"/>
<dbReference type="InterPro" id="IPR017930">
    <property type="entry name" value="Myb_dom"/>
</dbReference>
<evidence type="ECO:0000256" key="3">
    <source>
        <dbReference type="ARBA" id="ARBA00023015"/>
    </source>
</evidence>
<dbReference type="Gene3D" id="1.10.10.60">
    <property type="entry name" value="Homeodomain-like"/>
    <property type="match status" value="2"/>
</dbReference>
<evidence type="ECO:0000256" key="8">
    <source>
        <dbReference type="ARBA" id="ARBA00083772"/>
    </source>
</evidence>
<keyword evidence="7" id="KW-0539">Nucleus</keyword>
<gene>
    <name evidence="12" type="primary">MYB50</name>
</gene>
<dbReference type="SUPFAM" id="SSF46689">
    <property type="entry name" value="Homeodomain-like"/>
    <property type="match status" value="1"/>
</dbReference>
<dbReference type="FunFam" id="1.10.10.60:FF:000302">
    <property type="entry name" value="Transcription factor TT2"/>
    <property type="match status" value="1"/>
</dbReference>
<keyword evidence="4" id="KW-0238">DNA-binding</keyword>
<feature type="domain" description="HTH myb-type" evidence="11">
    <location>
        <begin position="9"/>
        <end position="61"/>
    </location>
</feature>
<evidence type="ECO:0000256" key="9">
    <source>
        <dbReference type="SAM" id="MobiDB-lite"/>
    </source>
</evidence>
<protein>
    <recommendedName>
        <fullName evidence="8">Myb-related protein 123</fullName>
    </recommendedName>
</protein>
<feature type="domain" description="Myb-like" evidence="10">
    <location>
        <begin position="9"/>
        <end position="61"/>
    </location>
</feature>
<dbReference type="PANTHER" id="PTHR47999:SF86">
    <property type="entry name" value="MYB-RELATED PROTEIN MYB4-LIKE"/>
    <property type="match status" value="1"/>
</dbReference>
<dbReference type="InterPro" id="IPR009057">
    <property type="entry name" value="Homeodomain-like_sf"/>
</dbReference>